<evidence type="ECO:0000313" key="2">
    <source>
        <dbReference type="EMBL" id="KIM44537.1"/>
    </source>
</evidence>
<dbReference type="PANTHER" id="PTHR33266:SF1">
    <property type="entry name" value="F-BOX DOMAIN-CONTAINING PROTEIN"/>
    <property type="match status" value="1"/>
</dbReference>
<name>A0A0C2YU44_HEBCY</name>
<evidence type="ECO:0000313" key="3">
    <source>
        <dbReference type="Proteomes" id="UP000053424"/>
    </source>
</evidence>
<sequence>MPPPSILSAEEHDVLDKELSVVRSMTDSAAVLFTVLSFCHVSNAYNAKWPMRVPVAVETCRTLLANDPELENLLILSHKEGKYSEIRERPLKTAYATPYRGHFAEDFLATLSELDEEIQNGEKTVYAKARSLTQSSAAGKSRLLTECGRKTFTLPICLRRPGEPGYPLSDNEVYTYFQAYSVNNNDLSMKSHIATACFIGAAHKTMLRWLKKRASDDMTADLHDWWYRIMEQEDTDNGSRKLFFEEVIELANDERNLAATTQNSPKPTPSSGVESEDKSLNITDFAEKCYEKHAKKSTEDLIDFIDGLDHQAKKPLVVTYIDEAHNLGVLYWILLRLLGRQDNYTRAWWIFLGTKSSLEFYNPSPVDLHSLRLRKELAQFLPPYIAFGFDQNVIFDNPDQAPMTATMGELQSIKHLCKYGRPIWNAQYREGAEDSLVGFAAFKLINCARLDSRETDHVFSVLSQRICVDTVVTSSEATKLANRSVSEYMRILTGFSSDGKSFYTYSPSEPLLALGAAELLHNEKDDQDLAKVLNTFSHGLCKSGLVEKGLIGELASRILFIVARDRVAPLKRNRTPDLLQPVLIIDFFDTLFGNKSWHSNEKHPNGDHLRNALEETYINFTHWILTRDSLPETPSKTLLANLWARGAALQCSFNQESLDLLIVTYTGSVVSDEIFDVERLSAMVVQIKYKTKADTKAEAPRNSYQPLPYIVMVLELGNESSHQTIPSRIRVTSPPPDVVASQFEDLQKQWTSALQLLQEYKDQKLKPRKREVGKDQEEVRLLKDVEIKRLAMDAYNRYTISVRGASPEVYGVLKKANIAEAFATLLSVTLPSPTAHDTTIQQMKPLERLGATSAHTDWMSVYVVGGPEDSEIAIDSEEATSSDQMVVDS</sequence>
<proteinExistence type="predicted"/>
<keyword evidence="3" id="KW-1185">Reference proteome</keyword>
<reference evidence="3" key="2">
    <citation type="submission" date="2015-01" db="EMBL/GenBank/DDBJ databases">
        <title>Evolutionary Origins and Diversification of the Mycorrhizal Mutualists.</title>
        <authorList>
            <consortium name="DOE Joint Genome Institute"/>
            <consortium name="Mycorrhizal Genomics Consortium"/>
            <person name="Kohler A."/>
            <person name="Kuo A."/>
            <person name="Nagy L.G."/>
            <person name="Floudas D."/>
            <person name="Copeland A."/>
            <person name="Barry K.W."/>
            <person name="Cichocki N."/>
            <person name="Veneault-Fourrey C."/>
            <person name="LaButti K."/>
            <person name="Lindquist E.A."/>
            <person name="Lipzen A."/>
            <person name="Lundell T."/>
            <person name="Morin E."/>
            <person name="Murat C."/>
            <person name="Riley R."/>
            <person name="Ohm R."/>
            <person name="Sun H."/>
            <person name="Tunlid A."/>
            <person name="Henrissat B."/>
            <person name="Grigoriev I.V."/>
            <person name="Hibbett D.S."/>
            <person name="Martin F."/>
        </authorList>
    </citation>
    <scope>NUCLEOTIDE SEQUENCE [LARGE SCALE GENOMIC DNA]</scope>
    <source>
        <strain evidence="3">h7</strain>
    </source>
</reference>
<dbReference type="Proteomes" id="UP000053424">
    <property type="component" value="Unassembled WGS sequence"/>
</dbReference>
<evidence type="ECO:0000256" key="1">
    <source>
        <dbReference type="SAM" id="MobiDB-lite"/>
    </source>
</evidence>
<reference evidence="2 3" key="1">
    <citation type="submission" date="2014-04" db="EMBL/GenBank/DDBJ databases">
        <authorList>
            <consortium name="DOE Joint Genome Institute"/>
            <person name="Kuo A."/>
            <person name="Gay G."/>
            <person name="Dore J."/>
            <person name="Kohler A."/>
            <person name="Nagy L.G."/>
            <person name="Floudas D."/>
            <person name="Copeland A."/>
            <person name="Barry K.W."/>
            <person name="Cichocki N."/>
            <person name="Veneault-Fourrey C."/>
            <person name="LaButti K."/>
            <person name="Lindquist E.A."/>
            <person name="Lipzen A."/>
            <person name="Lundell T."/>
            <person name="Morin E."/>
            <person name="Murat C."/>
            <person name="Sun H."/>
            <person name="Tunlid A."/>
            <person name="Henrissat B."/>
            <person name="Grigoriev I.V."/>
            <person name="Hibbett D.S."/>
            <person name="Martin F."/>
            <person name="Nordberg H.P."/>
            <person name="Cantor M.N."/>
            <person name="Hua S.X."/>
        </authorList>
    </citation>
    <scope>NUCLEOTIDE SEQUENCE [LARGE SCALE GENOMIC DNA]</scope>
    <source>
        <strain evidence="3">h7</strain>
    </source>
</reference>
<dbReference type="OrthoDB" id="107110at2759"/>
<feature type="compositionally biased region" description="Polar residues" evidence="1">
    <location>
        <begin position="258"/>
        <end position="273"/>
    </location>
</feature>
<dbReference type="PANTHER" id="PTHR33266">
    <property type="entry name" value="CHROMOSOME 15, WHOLE GENOME SHOTGUN SEQUENCE"/>
    <property type="match status" value="1"/>
</dbReference>
<organism evidence="2 3">
    <name type="scientific">Hebeloma cylindrosporum</name>
    <dbReference type="NCBI Taxonomy" id="76867"/>
    <lineage>
        <taxon>Eukaryota</taxon>
        <taxon>Fungi</taxon>
        <taxon>Dikarya</taxon>
        <taxon>Basidiomycota</taxon>
        <taxon>Agaricomycotina</taxon>
        <taxon>Agaricomycetes</taxon>
        <taxon>Agaricomycetidae</taxon>
        <taxon>Agaricales</taxon>
        <taxon>Agaricineae</taxon>
        <taxon>Hymenogastraceae</taxon>
        <taxon>Hebeloma</taxon>
    </lineage>
</organism>
<dbReference type="HOGENOM" id="CLU_009568_3_0_1"/>
<dbReference type="EMBL" id="KN831773">
    <property type="protein sequence ID" value="KIM44537.1"/>
    <property type="molecule type" value="Genomic_DNA"/>
</dbReference>
<dbReference type="AlphaFoldDB" id="A0A0C2YU44"/>
<protein>
    <submittedName>
        <fullName evidence="2">Uncharacterized protein</fullName>
    </submittedName>
</protein>
<dbReference type="STRING" id="686832.A0A0C2YU44"/>
<accession>A0A0C2YU44</accession>
<feature type="region of interest" description="Disordered" evidence="1">
    <location>
        <begin position="255"/>
        <end position="277"/>
    </location>
</feature>
<gene>
    <name evidence="2" type="ORF">M413DRAFT_25012</name>
</gene>